<gene>
    <name evidence="4" type="ORF">AB1Y20_002229</name>
</gene>
<sequence>MRVLTPRSRGRGNGDGSSGGGTGERASGGSTSGPGGAAVSVGRVLTRERAPVARTAGAVAAPPLEAAKPRHCVTHKLLSPSFELAVEELQQQLTDCSDFTVIGVLGPQGVGKSTIMSLLAGASCGDEGVLEPPFPPQTVEVLLGAAHQTSGVDLMVTSERLLLLDTQPVWSPSVLLEMQRQQPPLPPEAQTYENLLELCSLRQSMLLLSVCHQVIFVHDTLFDTPWLRNICAAQMLCHRLPDLSTLASSTPPPAASSSMEEVAPVVEYRARCSFVFNRLSPAAFSQPDRERLGAMLTRLLHRGPVKPSKNFAADSVLGGSRGAAPQAEGRPSERRVQGSQEEDDEPLVFLLPDSYEGRGLCNAHNGFHFEAEQACARACSLRPRESLLSFAAT</sequence>
<evidence type="ECO:0000256" key="3">
    <source>
        <dbReference type="SAM" id="MobiDB-lite"/>
    </source>
</evidence>
<evidence type="ECO:0008006" key="6">
    <source>
        <dbReference type="Google" id="ProtNLM"/>
    </source>
</evidence>
<evidence type="ECO:0000256" key="2">
    <source>
        <dbReference type="ARBA" id="ARBA00023161"/>
    </source>
</evidence>
<comment type="caution">
    <text evidence="4">The sequence shown here is derived from an EMBL/GenBank/DDBJ whole genome shotgun (WGS) entry which is preliminary data.</text>
</comment>
<accession>A0AB34JB34</accession>
<dbReference type="SUPFAM" id="SSF52540">
    <property type="entry name" value="P-loop containing nucleoside triphosphate hydrolases"/>
    <property type="match status" value="1"/>
</dbReference>
<dbReference type="GO" id="GO:0000184">
    <property type="term" value="P:nuclear-transcribed mRNA catabolic process, nonsense-mediated decay"/>
    <property type="evidence" value="ECO:0007669"/>
    <property type="project" value="UniProtKB-KW"/>
</dbReference>
<protein>
    <recommendedName>
        <fullName evidence="6">Protein SMG9</fullName>
    </recommendedName>
</protein>
<evidence type="ECO:0000313" key="5">
    <source>
        <dbReference type="Proteomes" id="UP001515480"/>
    </source>
</evidence>
<dbReference type="Proteomes" id="UP001515480">
    <property type="component" value="Unassembled WGS sequence"/>
</dbReference>
<reference evidence="4 5" key="1">
    <citation type="journal article" date="2024" name="Science">
        <title>Giant polyketide synthase enzymes in the biosynthesis of giant marine polyether toxins.</title>
        <authorList>
            <person name="Fallon T.R."/>
            <person name="Shende V.V."/>
            <person name="Wierzbicki I.H."/>
            <person name="Pendleton A.L."/>
            <person name="Watervoot N.F."/>
            <person name="Auber R.P."/>
            <person name="Gonzalez D.J."/>
            <person name="Wisecaver J.H."/>
            <person name="Moore B.S."/>
        </authorList>
    </citation>
    <scope>NUCLEOTIDE SEQUENCE [LARGE SCALE GENOMIC DNA]</scope>
    <source>
        <strain evidence="4 5">12B1</strain>
    </source>
</reference>
<evidence type="ECO:0000313" key="4">
    <source>
        <dbReference type="EMBL" id="KAL1515610.1"/>
    </source>
</evidence>
<feature type="compositionally biased region" description="Gly residues" evidence="3">
    <location>
        <begin position="11"/>
        <end position="23"/>
    </location>
</feature>
<evidence type="ECO:0000256" key="1">
    <source>
        <dbReference type="ARBA" id="ARBA00007712"/>
    </source>
</evidence>
<keyword evidence="2" id="KW-0866">Nonsense-mediated mRNA decay</keyword>
<name>A0AB34JB34_PRYPA</name>
<dbReference type="EMBL" id="JBGBPQ010000011">
    <property type="protein sequence ID" value="KAL1515610.1"/>
    <property type="molecule type" value="Genomic_DNA"/>
</dbReference>
<dbReference type="InterPro" id="IPR039177">
    <property type="entry name" value="SMG9"/>
</dbReference>
<dbReference type="InterPro" id="IPR027417">
    <property type="entry name" value="P-loop_NTPase"/>
</dbReference>
<dbReference type="PANTHER" id="PTHR14270">
    <property type="entry name" value="NONSENSE-MEDIATED MRNA DECAY FACTOR SMG9"/>
    <property type="match status" value="1"/>
</dbReference>
<dbReference type="PANTHER" id="PTHR14270:SF0">
    <property type="entry name" value="NONSENSE-MEDIATED MRNA DECAY FACTOR SMG9"/>
    <property type="match status" value="1"/>
</dbReference>
<feature type="region of interest" description="Disordered" evidence="3">
    <location>
        <begin position="310"/>
        <end position="345"/>
    </location>
</feature>
<organism evidence="4 5">
    <name type="scientific">Prymnesium parvum</name>
    <name type="common">Toxic golden alga</name>
    <dbReference type="NCBI Taxonomy" id="97485"/>
    <lineage>
        <taxon>Eukaryota</taxon>
        <taxon>Haptista</taxon>
        <taxon>Haptophyta</taxon>
        <taxon>Prymnesiophyceae</taxon>
        <taxon>Prymnesiales</taxon>
        <taxon>Prymnesiaceae</taxon>
        <taxon>Prymnesium</taxon>
    </lineage>
</organism>
<proteinExistence type="inferred from homology"/>
<feature type="region of interest" description="Disordered" evidence="3">
    <location>
        <begin position="1"/>
        <end position="38"/>
    </location>
</feature>
<comment type="similarity">
    <text evidence="1">Belongs to the SMG9 family.</text>
</comment>
<dbReference type="AlphaFoldDB" id="A0AB34JB34"/>
<keyword evidence="5" id="KW-1185">Reference proteome</keyword>